<dbReference type="EMBL" id="JBOK01000024">
    <property type="protein sequence ID" value="EXU78913.1"/>
    <property type="molecule type" value="Genomic_DNA"/>
</dbReference>
<dbReference type="Proteomes" id="UP000020766">
    <property type="component" value="Unassembled WGS sequence"/>
</dbReference>
<reference evidence="1 2" key="1">
    <citation type="submission" date="2014-01" db="EMBL/GenBank/DDBJ databases">
        <title>Interspecies Systems Biology Uncovers Metabolites Affecting C. elegans Gene Expression and Life History Traits.</title>
        <authorList>
            <person name="Watson E."/>
            <person name="Macneil L.T."/>
            <person name="Ritter A.D."/>
            <person name="Yilmaz L.S."/>
            <person name="Rosebrock A.P."/>
            <person name="Caudy A.A."/>
            <person name="Walhout A.J."/>
        </authorList>
    </citation>
    <scope>NUCLEOTIDE SEQUENCE [LARGE SCALE GENOMIC DNA]</scope>
    <source>
        <strain evidence="1 2">DA1877</strain>
    </source>
</reference>
<comment type="caution">
    <text evidence="1">The sequence shown here is derived from an EMBL/GenBank/DDBJ whole genome shotgun (WGS) entry which is preliminary data.</text>
</comment>
<evidence type="ECO:0000313" key="1">
    <source>
        <dbReference type="EMBL" id="EXU78913.1"/>
    </source>
</evidence>
<name>A0A014NHJ4_9BURK</name>
<sequence length="215" mass="23461">MAACSSFSGQAVRAQDLASPVGTYQLQGVREMVSAIQLRADGTYKFLLIYGSADETDVGTWEKRGQQIVLNSTAPSTDPQFELVRSSQASHPGARVVFLEEDAPVASYITSVHFESGGQAFTADHLTQDSLEAGDVALPIDSIHLSLHGVFRYYPEKVLVPAHPTHNHFTVRARLGNYGAVRFDHAALQLTGHALTLTLPHATQEFTYVRRQKAP</sequence>
<dbReference type="PATRIC" id="fig|1457173.3.peg.3246"/>
<proteinExistence type="predicted"/>
<organism evidence="1 2">
    <name type="scientific">Comamonas aquatica DA1877</name>
    <dbReference type="NCBI Taxonomy" id="1457173"/>
    <lineage>
        <taxon>Bacteria</taxon>
        <taxon>Pseudomonadati</taxon>
        <taxon>Pseudomonadota</taxon>
        <taxon>Betaproteobacteria</taxon>
        <taxon>Burkholderiales</taxon>
        <taxon>Comamonadaceae</taxon>
        <taxon>Comamonas</taxon>
    </lineage>
</organism>
<protein>
    <submittedName>
        <fullName evidence="1">Uncharacterized protein</fullName>
    </submittedName>
</protein>
<accession>A0A014NHJ4</accession>
<gene>
    <name evidence="1" type="ORF">AX13_09175</name>
</gene>
<evidence type="ECO:0000313" key="2">
    <source>
        <dbReference type="Proteomes" id="UP000020766"/>
    </source>
</evidence>
<keyword evidence="2" id="KW-1185">Reference proteome</keyword>
<dbReference type="AlphaFoldDB" id="A0A014NHJ4"/>